<dbReference type="EMBL" id="PNBA02000018">
    <property type="protein sequence ID" value="KAG6393596.1"/>
    <property type="molecule type" value="Genomic_DNA"/>
</dbReference>
<dbReference type="InterPro" id="IPR013989">
    <property type="entry name" value="Dev_and_cell_death_domain"/>
</dbReference>
<dbReference type="SUPFAM" id="SSF117281">
    <property type="entry name" value="Kelch motif"/>
    <property type="match status" value="3"/>
</dbReference>
<dbReference type="InterPro" id="IPR044832">
    <property type="entry name" value="NRP-like"/>
</dbReference>
<feature type="region of interest" description="Disordered" evidence="2">
    <location>
        <begin position="243"/>
        <end position="282"/>
    </location>
</feature>
<dbReference type="Pfam" id="PF01344">
    <property type="entry name" value="Kelch_1"/>
    <property type="match status" value="9"/>
</dbReference>
<evidence type="ECO:0000256" key="2">
    <source>
        <dbReference type="SAM" id="MobiDB-lite"/>
    </source>
</evidence>
<feature type="region of interest" description="Disordered" evidence="2">
    <location>
        <begin position="1646"/>
        <end position="1665"/>
    </location>
</feature>
<evidence type="ECO:0000313" key="4">
    <source>
        <dbReference type="EMBL" id="KAG6393596.1"/>
    </source>
</evidence>
<dbReference type="Proteomes" id="UP000298416">
    <property type="component" value="Unassembled WGS sequence"/>
</dbReference>
<keyword evidence="1" id="KW-0175">Coiled coil</keyword>
<dbReference type="InterPro" id="IPR015915">
    <property type="entry name" value="Kelch-typ_b-propeller"/>
</dbReference>
<dbReference type="SMART" id="SM00612">
    <property type="entry name" value="Kelch"/>
    <property type="match status" value="12"/>
</dbReference>
<feature type="region of interest" description="Disordered" evidence="2">
    <location>
        <begin position="377"/>
        <end position="405"/>
    </location>
</feature>
<dbReference type="InterPro" id="IPR006652">
    <property type="entry name" value="Kelch_1"/>
</dbReference>
<feature type="compositionally biased region" description="Basic and acidic residues" evidence="2">
    <location>
        <begin position="1459"/>
        <end position="1480"/>
    </location>
</feature>
<reference evidence="4" key="1">
    <citation type="submission" date="2018-01" db="EMBL/GenBank/DDBJ databases">
        <authorList>
            <person name="Mao J.F."/>
        </authorList>
    </citation>
    <scope>NUCLEOTIDE SEQUENCE</scope>
    <source>
        <strain evidence="4">Huo1</strain>
        <tissue evidence="4">Leaf</tissue>
    </source>
</reference>
<gene>
    <name evidence="4" type="ORF">SASPL_147840</name>
</gene>
<feature type="domain" description="DCD" evidence="3">
    <location>
        <begin position="1285"/>
        <end position="1419"/>
    </location>
</feature>
<dbReference type="SMART" id="SM00767">
    <property type="entry name" value="DCD"/>
    <property type="match status" value="3"/>
</dbReference>
<name>A0A8X8Z6I3_SALSN</name>
<reference evidence="4" key="2">
    <citation type="submission" date="2020-08" db="EMBL/GenBank/DDBJ databases">
        <title>Plant Genome Project.</title>
        <authorList>
            <person name="Zhang R.-G."/>
        </authorList>
    </citation>
    <scope>NUCLEOTIDE SEQUENCE</scope>
    <source>
        <strain evidence="4">Huo1</strain>
        <tissue evidence="4">Leaf</tissue>
    </source>
</reference>
<feature type="domain" description="DCD" evidence="3">
    <location>
        <begin position="34"/>
        <end position="169"/>
    </location>
</feature>
<dbReference type="Pfam" id="PF10539">
    <property type="entry name" value="Dev_Cell_Death"/>
    <property type="match status" value="3"/>
</dbReference>
<dbReference type="Gene3D" id="2.120.10.80">
    <property type="entry name" value="Kelch-type beta propeller"/>
    <property type="match status" value="3"/>
</dbReference>
<dbReference type="GO" id="GO:0034976">
    <property type="term" value="P:response to endoplasmic reticulum stress"/>
    <property type="evidence" value="ECO:0007669"/>
    <property type="project" value="InterPro"/>
</dbReference>
<evidence type="ECO:0000256" key="1">
    <source>
        <dbReference type="SAM" id="Coils"/>
    </source>
</evidence>
<comment type="caution">
    <text evidence="4">The sequence shown here is derived from an EMBL/GenBank/DDBJ whole genome shotgun (WGS) entry which is preliminary data.</text>
</comment>
<dbReference type="PROSITE" id="PS51222">
    <property type="entry name" value="DCD"/>
    <property type="match status" value="3"/>
</dbReference>
<protein>
    <recommendedName>
        <fullName evidence="3">DCD domain-containing protein</fullName>
    </recommendedName>
</protein>
<feature type="compositionally biased region" description="Polar residues" evidence="2">
    <location>
        <begin position="1652"/>
        <end position="1665"/>
    </location>
</feature>
<keyword evidence="5" id="KW-1185">Reference proteome</keyword>
<feature type="region of interest" description="Disordered" evidence="2">
    <location>
        <begin position="1454"/>
        <end position="1494"/>
    </location>
</feature>
<feature type="coiled-coil region" evidence="1">
    <location>
        <begin position="456"/>
        <end position="483"/>
    </location>
</feature>
<evidence type="ECO:0000313" key="5">
    <source>
        <dbReference type="Proteomes" id="UP000298416"/>
    </source>
</evidence>
<organism evidence="4">
    <name type="scientific">Salvia splendens</name>
    <name type="common">Scarlet sage</name>
    <dbReference type="NCBI Taxonomy" id="180675"/>
    <lineage>
        <taxon>Eukaryota</taxon>
        <taxon>Viridiplantae</taxon>
        <taxon>Streptophyta</taxon>
        <taxon>Embryophyta</taxon>
        <taxon>Tracheophyta</taxon>
        <taxon>Spermatophyta</taxon>
        <taxon>Magnoliopsida</taxon>
        <taxon>eudicotyledons</taxon>
        <taxon>Gunneridae</taxon>
        <taxon>Pentapetalae</taxon>
        <taxon>asterids</taxon>
        <taxon>lamiids</taxon>
        <taxon>Lamiales</taxon>
        <taxon>Lamiaceae</taxon>
        <taxon>Nepetoideae</taxon>
        <taxon>Mentheae</taxon>
        <taxon>Salviinae</taxon>
        <taxon>Salvia</taxon>
        <taxon>Salvia subgen. Calosphace</taxon>
        <taxon>core Calosphace</taxon>
    </lineage>
</organism>
<feature type="domain" description="DCD" evidence="3">
    <location>
        <begin position="523"/>
        <end position="657"/>
    </location>
</feature>
<dbReference type="PANTHER" id="PTHR46034:SF23">
    <property type="entry name" value="DCD (DEVELOPMENT AND CELL DEATH) DOMAIN PROTEIN"/>
    <property type="match status" value="1"/>
</dbReference>
<dbReference type="PANTHER" id="PTHR46034">
    <property type="match status" value="1"/>
</dbReference>
<sequence>MGAGRKTTTITLSEKYEDPWKANSGAPARNLTKGELGSIVFGCKHSTKKECLEKGLFGLPAAHYSYVKKVIPGLTLFLFNYSDRKLHGVFEAISCGQMNINPNAWITASEGSETTPYPAQVRVRETCRCNPLLEEEMKPIIAKNYYTEKLFWFELDKEQTKRLMALFKPSPYPEDKLRPSNADWKRSINNVSSRSTVMNSGECLEIAEASLKGKQQSNGSVTNGDVFSPEKKWSELFKPSSSSSAANHAEVSEPEKVLSPSASESEWFDASASNSDAWGELPPEAPYAAADVESDSSVVECWEDSNLVNSYLEEISENIVQYHNGDTSMPNPKDMPSSEKMTLFDGWGDLVQPEEPEEDSKANNGSSFTLATGEHTTLFDGWGDPVQPEEPEEDSKANNGSSITMVPGELNLMDRRVQDHKSEEDMQYPDFLLMITKVIEEVKELKAFQFNQNLKTETLELELVHSKQELDELKKRCQKLEDTYDCASPITGRSRYSLKFEIFHISLIVAVSLKSEMGKGKKTRTLMLVLDDIKLFLKILEKKSRAGLPDHHHSYVKNVTPGLTLYLFNYSDRKLHGVFEAVSSGQKNINPRAWAAIEGVENTPYPSQVRVRQQRKCPPLLEEEFKPIIASNYYTDRFFWFELDDEQNRRLLNIFLPSPEPEKVPRLLNVTWEKFEHLSSSDAYENTAEKIKCAEKEDSCTSVSYKDSLGTEKKWSELFKPSSSSCKVTNEEDLQCQEVESKSSVTDFLDNEWKFVSSSGRWSKLPSEPFLGDRDPCDMRSWKGSAFVENSVEEIYENKVQHLQYQDSKCVDSDSDNKPNMTEESSEKNDFSDEEVVYEPSELKERDDTKEIATPGTDLLMIESCERNQDHLNLTDKPFQEDKNDTSAVVQRDTQSSEYVITKLMHEVRVLKLSQVKQRLRIENLEHELVHSKVEIDQLKSGSKFSTVLASTRDNFKREDSASSNLKPKKVFIFGGFDGCSWLSDLSLYSPSKDHVVSLCPMTFTRSHTSLAKLNGELYVFGGSHDGVWYDTVESYNPFNNRWIQRPCLNRKKGSMAGASMYDTIFALGGGNGVEFFSEVELFDLHIGSWLSTDPMLEKRSAAAATDLNGALYVAGGYDGRDYLRSVERFDPRQHAWTNVNDMNLRRGCHSLVAFNEKLYALGGYDGDTMVSSVEVFDPRIDSWMMVEPMKASRGCFGSFVLGGRIYVIGGLQDTQVLDQVECYDEDIGWHETRMKSLGKRSFFSALLLPPIVAVSLKFEGMRSKGETFRLETNSERPWRGLKKDKLGAVIFGCKRHTIVECLKDGLFGLPGPHYAYVKNVTAGLTLYLFNYTDRKLHGIFEAVSCGKMNINPRAWITSEGTELTPYPAQVHIRERRKCRPLLEEQIKPIIAKNYYEEKHFWFELDKDQNRGLMKLFLSSPIPEKLPRLEKWPHPPDTTYSNMLDILSNSSQDDIADEENNHDTEEFSDMGEMRPNEDMHSSASEKNADSSAQETKWADLFKPSISLLKNGKVRETNSASLNLPISDMERKITSSSEQMAKLPCEVCQDATNTMSDSCVVECSEVISFAVDDGEEVYENKMACAQYYDQDSDMLDVPFSEDKTSLDGEGELMLSVMDYVLAEEPGEVCIDTKEKVRSVLASLGSYERDHDQPNLSNRASQKNNNPLPGGVLTDVSSSNFQYAIIKAYIVRLMQEVEGLKVSQLNQSLKIKHLEHELVLSKLEIDLLRRSYHKLEHKLSCAPDNCSTEGCSISYSASEESVFIVGGFDGFSWLPDLSLYSPNQDHVTPLCSMSSTRTYAAVAKLNTELYTFGGTLDGVWCDSVESYNPISNQWVQRPSLKMKKGSPAGASMHDKIFAIGGGNGAECFSEVEVFDPNFGSWIYTQSMLQKRFAPAATAMNSAVYVAGGYDGKDYLRSVERFDPRQPAWTSLGCMNERRGCHSLVAFKEKLYAIGGYNGNEMVATMEVFDPRFGSWMVGEPMTVSRGYFGSFVLGGKMYVIGGVQDNDVLDLMECYDESSSGWQVIGATAIGKRSFCSALVL</sequence>
<feature type="region of interest" description="Disordered" evidence="2">
    <location>
        <begin position="807"/>
        <end position="848"/>
    </location>
</feature>
<feature type="compositionally biased region" description="Polar residues" evidence="2">
    <location>
        <begin position="1481"/>
        <end position="1494"/>
    </location>
</feature>
<accession>A0A8X8Z6I3</accession>
<proteinExistence type="predicted"/>
<evidence type="ECO:0000259" key="3">
    <source>
        <dbReference type="PROSITE" id="PS51222"/>
    </source>
</evidence>